<name>A0A8B8KVP1_ABRPR</name>
<reference evidence="1" key="1">
    <citation type="journal article" date="2019" name="Toxins">
        <title>Detection of Abrin-Like and Prepropulchellin-Like Toxin Genes and Transcripts Using Whole Genome Sequencing and Full-Length Transcript Sequencing of Abrus precatorius.</title>
        <authorList>
            <person name="Hovde B.T."/>
            <person name="Daligault H.E."/>
            <person name="Hanschen E.R."/>
            <person name="Kunde Y.A."/>
            <person name="Johnson M.B."/>
            <person name="Starkenburg S.R."/>
            <person name="Johnson S.L."/>
        </authorList>
    </citation>
    <scope>NUCLEOTIDE SEQUENCE [LARGE SCALE GENOMIC DNA]</scope>
</reference>
<dbReference type="AlphaFoldDB" id="A0A8B8KVP1"/>
<gene>
    <name evidence="2" type="primary">LOC113858249</name>
</gene>
<protein>
    <submittedName>
        <fullName evidence="2">Uncharacterized protein LOC113858249</fullName>
    </submittedName>
</protein>
<dbReference type="PANTHER" id="PTHR37244">
    <property type="entry name" value="NADP-SPECIFIC GLUTAMATE DEHYDROGENASE"/>
    <property type="match status" value="1"/>
</dbReference>
<organism evidence="1 2">
    <name type="scientific">Abrus precatorius</name>
    <name type="common">Indian licorice</name>
    <name type="synonym">Glycine abrus</name>
    <dbReference type="NCBI Taxonomy" id="3816"/>
    <lineage>
        <taxon>Eukaryota</taxon>
        <taxon>Viridiplantae</taxon>
        <taxon>Streptophyta</taxon>
        <taxon>Embryophyta</taxon>
        <taxon>Tracheophyta</taxon>
        <taxon>Spermatophyta</taxon>
        <taxon>Magnoliopsida</taxon>
        <taxon>eudicotyledons</taxon>
        <taxon>Gunneridae</taxon>
        <taxon>Pentapetalae</taxon>
        <taxon>rosids</taxon>
        <taxon>fabids</taxon>
        <taxon>Fabales</taxon>
        <taxon>Fabaceae</taxon>
        <taxon>Papilionoideae</taxon>
        <taxon>50 kb inversion clade</taxon>
        <taxon>NPAAA clade</taxon>
        <taxon>indigoferoid/millettioid clade</taxon>
        <taxon>Abreae</taxon>
        <taxon>Abrus</taxon>
    </lineage>
</organism>
<accession>A0A8B8KVP1</accession>
<dbReference type="OrthoDB" id="1915921at2759"/>
<dbReference type="PANTHER" id="PTHR37244:SF1">
    <property type="entry name" value="NADP-SPECIFIC GLUTAMATE DEHYDROGENASE"/>
    <property type="match status" value="1"/>
</dbReference>
<reference evidence="2" key="2">
    <citation type="submission" date="2025-08" db="UniProtKB">
        <authorList>
            <consortium name="RefSeq"/>
        </authorList>
    </citation>
    <scope>IDENTIFICATION</scope>
    <source>
        <tissue evidence="2">Young leaves</tissue>
    </source>
</reference>
<evidence type="ECO:0000313" key="1">
    <source>
        <dbReference type="Proteomes" id="UP000694853"/>
    </source>
</evidence>
<evidence type="ECO:0000313" key="2">
    <source>
        <dbReference type="RefSeq" id="XP_027346589.1"/>
    </source>
</evidence>
<sequence length="221" mass="25279">MCCPTHYQSHSNSFTVTAFFVRFRTSTWESKLSPLPDSLALILSLPPYSLSLTRIRQAKTQGHVIFGSKQRVRATTQAMNFQLHAGETKLLKGVIRKHDRNNWRLECCKWELPISLSISEVELLVALDGVEPVRERVVVKRNNKLEDIPEETELPSDNSADANAEVEEARTNLEMDLEVLKWAMDVGIWVLCLGFGYMLSRASKPNIRPPRRIFDLYHLLS</sequence>
<dbReference type="Proteomes" id="UP000694853">
    <property type="component" value="Unplaced"/>
</dbReference>
<dbReference type="GeneID" id="113858249"/>
<proteinExistence type="predicted"/>
<keyword evidence="1" id="KW-1185">Reference proteome</keyword>
<dbReference type="KEGG" id="aprc:113858249"/>
<dbReference type="RefSeq" id="XP_027346589.1">
    <property type="nucleotide sequence ID" value="XM_027490788.1"/>
</dbReference>